<feature type="compositionally biased region" description="Pro residues" evidence="1">
    <location>
        <begin position="97"/>
        <end position="106"/>
    </location>
</feature>
<feature type="compositionally biased region" description="Basic and acidic residues" evidence="1">
    <location>
        <begin position="156"/>
        <end position="169"/>
    </location>
</feature>
<gene>
    <name evidence="2" type="ORF">SKAU_G00207450</name>
</gene>
<accession>A0A9Q1IUP4</accession>
<dbReference type="AlphaFoldDB" id="A0A9Q1IUP4"/>
<keyword evidence="3" id="KW-1185">Reference proteome</keyword>
<comment type="caution">
    <text evidence="2">The sequence shown here is derived from an EMBL/GenBank/DDBJ whole genome shotgun (WGS) entry which is preliminary data.</text>
</comment>
<dbReference type="Proteomes" id="UP001152622">
    <property type="component" value="Chromosome 7"/>
</dbReference>
<evidence type="ECO:0000313" key="2">
    <source>
        <dbReference type="EMBL" id="KAJ8353178.1"/>
    </source>
</evidence>
<protein>
    <submittedName>
        <fullName evidence="2">Uncharacterized protein</fullName>
    </submittedName>
</protein>
<feature type="region of interest" description="Disordered" evidence="1">
    <location>
        <begin position="130"/>
        <end position="286"/>
    </location>
</feature>
<name>A0A9Q1IUP4_SYNKA</name>
<sequence length="385" mass="44303">MEKWNKRTTGGQQWPKEGTFDPTCCDEMEVIIKHHKPNDKSDKREGKRIRENEVIKWFQLKGKQYRETMKAVRDTIKEAGKEQEHSKEKEANQTAPFPSPNPPPYPGHAGLLRAEAWRAENNRLCAQALQEEEEELKRRSREWGQKWDDPLTQEEIESRRQYARAEEKERKRRKSHAAKSSGWQHLTSTPAERRVQTLPEGMDSQEKRVRGRSRSPIQSPNHGPGPADRPEQRQERVARPSEGGPKRNQSPFSADETAVSMEGCPSGPESGGEEEPAPNPVTGTKRMLQAEVWLEDEASARARHEHREAEMRTYMNESQRQVREELIAMRDKLQAELAQESGMHLRNRHVPRRRLAEEVADEQLDDDAPANIDVVHQLPLIDKGG</sequence>
<reference evidence="2" key="1">
    <citation type="journal article" date="2023" name="Science">
        <title>Genome structures resolve the early diversification of teleost fishes.</title>
        <authorList>
            <person name="Parey E."/>
            <person name="Louis A."/>
            <person name="Montfort J."/>
            <person name="Bouchez O."/>
            <person name="Roques C."/>
            <person name="Iampietro C."/>
            <person name="Lluch J."/>
            <person name="Castinel A."/>
            <person name="Donnadieu C."/>
            <person name="Desvignes T."/>
            <person name="Floi Bucao C."/>
            <person name="Jouanno E."/>
            <person name="Wen M."/>
            <person name="Mejri S."/>
            <person name="Dirks R."/>
            <person name="Jansen H."/>
            <person name="Henkel C."/>
            <person name="Chen W.J."/>
            <person name="Zahm M."/>
            <person name="Cabau C."/>
            <person name="Klopp C."/>
            <person name="Thompson A.W."/>
            <person name="Robinson-Rechavi M."/>
            <person name="Braasch I."/>
            <person name="Lecointre G."/>
            <person name="Bobe J."/>
            <person name="Postlethwait J.H."/>
            <person name="Berthelot C."/>
            <person name="Roest Crollius H."/>
            <person name="Guiguen Y."/>
        </authorList>
    </citation>
    <scope>NUCLEOTIDE SEQUENCE</scope>
    <source>
        <strain evidence="2">WJC10195</strain>
    </source>
</reference>
<feature type="region of interest" description="Disordered" evidence="1">
    <location>
        <begin position="75"/>
        <end position="113"/>
    </location>
</feature>
<evidence type="ECO:0000256" key="1">
    <source>
        <dbReference type="SAM" id="MobiDB-lite"/>
    </source>
</evidence>
<proteinExistence type="predicted"/>
<feature type="compositionally biased region" description="Basic and acidic residues" evidence="1">
    <location>
        <begin position="75"/>
        <end position="91"/>
    </location>
</feature>
<feature type="region of interest" description="Disordered" evidence="1">
    <location>
        <begin position="1"/>
        <end position="22"/>
    </location>
</feature>
<organism evidence="2 3">
    <name type="scientific">Synaphobranchus kaupii</name>
    <name type="common">Kaup's arrowtooth eel</name>
    <dbReference type="NCBI Taxonomy" id="118154"/>
    <lineage>
        <taxon>Eukaryota</taxon>
        <taxon>Metazoa</taxon>
        <taxon>Chordata</taxon>
        <taxon>Craniata</taxon>
        <taxon>Vertebrata</taxon>
        <taxon>Euteleostomi</taxon>
        <taxon>Actinopterygii</taxon>
        <taxon>Neopterygii</taxon>
        <taxon>Teleostei</taxon>
        <taxon>Anguilliformes</taxon>
        <taxon>Synaphobranchidae</taxon>
        <taxon>Synaphobranchus</taxon>
    </lineage>
</organism>
<dbReference type="EMBL" id="JAINUF010000007">
    <property type="protein sequence ID" value="KAJ8353178.1"/>
    <property type="molecule type" value="Genomic_DNA"/>
</dbReference>
<feature type="compositionally biased region" description="Basic and acidic residues" evidence="1">
    <location>
        <begin position="228"/>
        <end position="239"/>
    </location>
</feature>
<evidence type="ECO:0000313" key="3">
    <source>
        <dbReference type="Proteomes" id="UP001152622"/>
    </source>
</evidence>
<feature type="compositionally biased region" description="Basic and acidic residues" evidence="1">
    <location>
        <begin position="135"/>
        <end position="149"/>
    </location>
</feature>